<dbReference type="EMBL" id="BLZR01000001">
    <property type="protein sequence ID" value="GFP76103.1"/>
    <property type="molecule type" value="Genomic_DNA"/>
</dbReference>
<gene>
    <name evidence="6" type="ORF">bsdtw1_02199</name>
</gene>
<dbReference type="InterPro" id="IPR018120">
    <property type="entry name" value="Glyco_hydro_1_AS"/>
</dbReference>
<dbReference type="SUPFAM" id="SSF51445">
    <property type="entry name" value="(Trans)glycosidases"/>
    <property type="match status" value="1"/>
</dbReference>
<name>A0A6V8SMJ6_9CLOT</name>
<comment type="similarity">
    <text evidence="1 5">Belongs to the glycosyl hydrolase 1 family.</text>
</comment>
<comment type="caution">
    <text evidence="6">The sequence shown here is derived from an EMBL/GenBank/DDBJ whole genome shotgun (WGS) entry which is preliminary data.</text>
</comment>
<accession>A0A6V8SMJ6</accession>
<organism evidence="6 7">
    <name type="scientific">Clostridium fungisolvens</name>
    <dbReference type="NCBI Taxonomy" id="1604897"/>
    <lineage>
        <taxon>Bacteria</taxon>
        <taxon>Bacillati</taxon>
        <taxon>Bacillota</taxon>
        <taxon>Clostridia</taxon>
        <taxon>Eubacteriales</taxon>
        <taxon>Clostridiaceae</taxon>
        <taxon>Clostridium</taxon>
    </lineage>
</organism>
<dbReference type="RefSeq" id="WP_183277556.1">
    <property type="nucleotide sequence ID" value="NZ_BLZR01000001.1"/>
</dbReference>
<evidence type="ECO:0000313" key="6">
    <source>
        <dbReference type="EMBL" id="GFP76103.1"/>
    </source>
</evidence>
<evidence type="ECO:0000256" key="1">
    <source>
        <dbReference type="ARBA" id="ARBA00010838"/>
    </source>
</evidence>
<keyword evidence="3" id="KW-0326">Glycosidase</keyword>
<evidence type="ECO:0000256" key="3">
    <source>
        <dbReference type="ARBA" id="ARBA00023295"/>
    </source>
</evidence>
<dbReference type="FunFam" id="3.20.20.80:FF:000004">
    <property type="entry name" value="Beta-glucosidase 6-phospho-beta-glucosidase"/>
    <property type="match status" value="1"/>
</dbReference>
<dbReference type="Proteomes" id="UP000580568">
    <property type="component" value="Unassembled WGS sequence"/>
</dbReference>
<dbReference type="AlphaFoldDB" id="A0A6V8SMJ6"/>
<feature type="active site" description="Nucleophile" evidence="4">
    <location>
        <position position="368"/>
    </location>
</feature>
<protein>
    <submittedName>
        <fullName evidence="6">6-phospho-beta-glucosidase GmuD</fullName>
    </submittedName>
</protein>
<dbReference type="GO" id="GO:0008422">
    <property type="term" value="F:beta-glucosidase activity"/>
    <property type="evidence" value="ECO:0007669"/>
    <property type="project" value="TreeGrafter"/>
</dbReference>
<sequence length="466" mass="53794">MANYKLPKDFFFGAAMSGPQTEGAHNKDGKLPSVWDHWSDLEINAFHNNVGSYVGNDFYNKYEEDIKILKSLNFKSYRTSIQWSRLLDKDGSLNPKGVEFYHKVIDCSIENGIDVFMNLHHFDLPQYLEDRGGWLNREVVEAYSNFATLAFKEFGSKVKHWFTFNEPIVVPMQMYMNGAWYPYEVNHKKGMTVQYHITLAHCLAVREFNKLKAEGAIPDSCDIGLINNFAPPYTKENPSKEDLEAVRMTDGIHNRWWLDVCSKGTLPKDVLDTLEELGLLPDLREGDQGILSCGKVDWLGFNYYQPARVQAPAEKFDEYGNPKFSDPYIWPERKMNVYRGWEIYPKGIYDFAMKITKECPGLPFFISENGMGVEGEEKYKNADGLIEDDYRIDFVKEHLEWVARAIEDGADCRGYHYWGAIDNWSWNNAFKNRYGFVSVDLTNKYARVKKKSASWIAAVAEGNEII</sequence>
<evidence type="ECO:0000313" key="7">
    <source>
        <dbReference type="Proteomes" id="UP000580568"/>
    </source>
</evidence>
<keyword evidence="2" id="KW-0378">Hydrolase</keyword>
<dbReference type="Gene3D" id="3.20.20.80">
    <property type="entry name" value="Glycosidases"/>
    <property type="match status" value="1"/>
</dbReference>
<keyword evidence="7" id="KW-1185">Reference proteome</keyword>
<dbReference type="PANTHER" id="PTHR10353">
    <property type="entry name" value="GLYCOSYL HYDROLASE"/>
    <property type="match status" value="1"/>
</dbReference>
<reference evidence="6 7" key="1">
    <citation type="submission" date="2020-07" db="EMBL/GenBank/DDBJ databases">
        <title>A new beta-1,3-glucan-decomposing anaerobic bacterium isolated from anoxic soil subjected to biological soil disinfestation.</title>
        <authorList>
            <person name="Ueki A."/>
            <person name="Tonouchi A."/>
        </authorList>
    </citation>
    <scope>NUCLEOTIDE SEQUENCE [LARGE SCALE GENOMIC DNA]</scope>
    <source>
        <strain evidence="6 7">TW1</strain>
    </source>
</reference>
<dbReference type="GO" id="GO:0005829">
    <property type="term" value="C:cytosol"/>
    <property type="evidence" value="ECO:0007669"/>
    <property type="project" value="TreeGrafter"/>
</dbReference>
<dbReference type="InterPro" id="IPR017853">
    <property type="entry name" value="GH"/>
</dbReference>
<evidence type="ECO:0000256" key="2">
    <source>
        <dbReference type="ARBA" id="ARBA00022801"/>
    </source>
</evidence>
<proteinExistence type="inferred from homology"/>
<dbReference type="PRINTS" id="PR00131">
    <property type="entry name" value="GLHYDRLASE1"/>
</dbReference>
<dbReference type="PROSITE" id="PS00572">
    <property type="entry name" value="GLYCOSYL_HYDROL_F1_1"/>
    <property type="match status" value="1"/>
</dbReference>
<dbReference type="GO" id="GO:0016052">
    <property type="term" value="P:carbohydrate catabolic process"/>
    <property type="evidence" value="ECO:0007669"/>
    <property type="project" value="TreeGrafter"/>
</dbReference>
<dbReference type="PANTHER" id="PTHR10353:SF139">
    <property type="entry name" value="6-PHOSPHO-BETA-GLUCOSIDASE GMUD"/>
    <property type="match status" value="1"/>
</dbReference>
<evidence type="ECO:0000256" key="5">
    <source>
        <dbReference type="RuleBase" id="RU003690"/>
    </source>
</evidence>
<evidence type="ECO:0000256" key="4">
    <source>
        <dbReference type="PROSITE-ProRule" id="PRU10055"/>
    </source>
</evidence>
<dbReference type="Pfam" id="PF00232">
    <property type="entry name" value="Glyco_hydro_1"/>
    <property type="match status" value="1"/>
</dbReference>
<dbReference type="InterPro" id="IPR001360">
    <property type="entry name" value="Glyco_hydro_1"/>
</dbReference>